<keyword evidence="1" id="KW-0233">DNA recombination</keyword>
<feature type="domain" description="Tyr recombinase" evidence="2">
    <location>
        <begin position="1"/>
        <end position="140"/>
    </location>
</feature>
<evidence type="ECO:0000313" key="3">
    <source>
        <dbReference type="EMBL" id="UOF90992.1"/>
    </source>
</evidence>
<reference evidence="3" key="1">
    <citation type="submission" date="2021-12" db="EMBL/GenBank/DDBJ databases">
        <title>Alicyclobacillaceae gen. nov., sp. nov., isolated from chalcocite enrichment system.</title>
        <authorList>
            <person name="Jiang Z."/>
        </authorList>
    </citation>
    <scope>NUCLEOTIDE SEQUENCE</scope>
    <source>
        <strain evidence="3">MYW30-H2</strain>
    </source>
</reference>
<dbReference type="InterPro" id="IPR002104">
    <property type="entry name" value="Integrase_catalytic"/>
</dbReference>
<evidence type="ECO:0000259" key="2">
    <source>
        <dbReference type="PROSITE" id="PS51898"/>
    </source>
</evidence>
<dbReference type="InterPro" id="IPR013762">
    <property type="entry name" value="Integrase-like_cat_sf"/>
</dbReference>
<dbReference type="PROSITE" id="PS51898">
    <property type="entry name" value="TYR_RECOMBINASE"/>
    <property type="match status" value="1"/>
</dbReference>
<proteinExistence type="predicted"/>
<dbReference type="Pfam" id="PF00589">
    <property type="entry name" value="Phage_integrase"/>
    <property type="match status" value="1"/>
</dbReference>
<dbReference type="EMBL" id="CP089291">
    <property type="protein sequence ID" value="UOF90992.1"/>
    <property type="molecule type" value="Genomic_DNA"/>
</dbReference>
<gene>
    <name evidence="3" type="ORF">LSG31_01545</name>
</gene>
<evidence type="ECO:0000256" key="1">
    <source>
        <dbReference type="ARBA" id="ARBA00023172"/>
    </source>
</evidence>
<sequence length="170" mass="19435">MKCQDVDLAQGILFIEKSKKGKSRFVPMSHSMAETCRDYAKRMSFSANSNGYFFPSSDGGKYTRHSAKSTIQNIYAKAGISKLPNGRYPRVHDMRHSKATHLLMSGVNLIYIRDFLGHASVLTTERYAKTNPEFMRKAIEESTADNMTGIKKYGMEQKKELTEFLKQYRL</sequence>
<organism evidence="3 4">
    <name type="scientific">Fodinisporobacter ferrooxydans</name>
    <dbReference type="NCBI Taxonomy" id="2901836"/>
    <lineage>
        <taxon>Bacteria</taxon>
        <taxon>Bacillati</taxon>
        <taxon>Bacillota</taxon>
        <taxon>Bacilli</taxon>
        <taxon>Bacillales</taxon>
        <taxon>Alicyclobacillaceae</taxon>
        <taxon>Fodinisporobacter</taxon>
    </lineage>
</organism>
<name>A0ABY4CKF5_9BACL</name>
<dbReference type="Gene3D" id="1.10.443.10">
    <property type="entry name" value="Intergrase catalytic core"/>
    <property type="match status" value="1"/>
</dbReference>
<dbReference type="SUPFAM" id="SSF56349">
    <property type="entry name" value="DNA breaking-rejoining enzymes"/>
    <property type="match status" value="1"/>
</dbReference>
<evidence type="ECO:0000313" key="4">
    <source>
        <dbReference type="Proteomes" id="UP000830167"/>
    </source>
</evidence>
<dbReference type="InterPro" id="IPR011010">
    <property type="entry name" value="DNA_brk_join_enz"/>
</dbReference>
<keyword evidence="4" id="KW-1185">Reference proteome</keyword>
<dbReference type="Proteomes" id="UP000830167">
    <property type="component" value="Chromosome"/>
</dbReference>
<dbReference type="PANTHER" id="PTHR30349">
    <property type="entry name" value="PHAGE INTEGRASE-RELATED"/>
    <property type="match status" value="1"/>
</dbReference>
<accession>A0ABY4CKF5</accession>
<protein>
    <submittedName>
        <fullName evidence="3">Tyrosine-type recombinase/integrase</fullName>
    </submittedName>
</protein>
<dbReference type="InterPro" id="IPR050090">
    <property type="entry name" value="Tyrosine_recombinase_XerCD"/>
</dbReference>
<dbReference type="PANTHER" id="PTHR30349:SF64">
    <property type="entry name" value="PROPHAGE INTEGRASE INTD-RELATED"/>
    <property type="match status" value="1"/>
</dbReference>